<evidence type="ECO:0000256" key="2">
    <source>
        <dbReference type="ARBA" id="ARBA00023079"/>
    </source>
</evidence>
<dbReference type="GO" id="GO:0034354">
    <property type="term" value="P:'de novo' NAD+ biosynthetic process from L-tryptophan"/>
    <property type="evidence" value="ECO:0007669"/>
    <property type="project" value="UniProtKB-UniRule"/>
</dbReference>
<sequence length="315" mass="34903">MASSLSYAAFHYGSDSELQRVGVWEVDTVASEKSKYWIIYIHGGAWRDPRIDHKSFIPTIDAVISSQDECKSSISGFASVDYRLSPHPGFPQDPEGTTPRDYRNAFHPDHIKDVWSALRSLQERYAFGSNYVLLGHSAGATLALQLLMGSTALKGSAPPADVALPAAIVGLEGIYDLQGLVDRLGPEYAALFVGAFGDSSNWSDVSPMKFTKSFRSAWSEEHLVVLGWSPEDELIDRPEIEGMQKVLEKDNVNTLALTDLSGTHDGMWEDGRPFAQVIRKTLNHLKSSGLSITRQSSQIFDNDEANNRQGRQWRL</sequence>
<dbReference type="PANTHER" id="PTHR48081:SF33">
    <property type="entry name" value="KYNURENINE FORMAMIDASE"/>
    <property type="match status" value="1"/>
</dbReference>
<name>A0A9P9WBN8_9PEZI</name>
<comment type="domain">
    <text evidence="3">The main chain amide nitrogen atoms of the second glycine and its adjacent residue in the HGGXW motif define the oxyanion hole, and stabilize the oxyanion that forms during the nucleophilic attack by the catalytic serine during substrate cleavage.</text>
</comment>
<organism evidence="4 5">
    <name type="scientific">Neoarthrinium moseri</name>
    <dbReference type="NCBI Taxonomy" id="1658444"/>
    <lineage>
        <taxon>Eukaryota</taxon>
        <taxon>Fungi</taxon>
        <taxon>Dikarya</taxon>
        <taxon>Ascomycota</taxon>
        <taxon>Pezizomycotina</taxon>
        <taxon>Sordariomycetes</taxon>
        <taxon>Xylariomycetidae</taxon>
        <taxon>Amphisphaeriales</taxon>
        <taxon>Apiosporaceae</taxon>
        <taxon>Neoarthrinium</taxon>
    </lineage>
</organism>
<dbReference type="GO" id="GO:0019441">
    <property type="term" value="P:L-tryptophan catabolic process to kynurenine"/>
    <property type="evidence" value="ECO:0007669"/>
    <property type="project" value="UniProtKB-UniRule"/>
</dbReference>
<comment type="caution">
    <text evidence="4">The sequence shown here is derived from an EMBL/GenBank/DDBJ whole genome shotgun (WGS) entry which is preliminary data.</text>
</comment>
<evidence type="ECO:0000256" key="1">
    <source>
        <dbReference type="ARBA" id="ARBA00022801"/>
    </source>
</evidence>
<accession>A0A9P9WBN8</accession>
<reference evidence="4" key="1">
    <citation type="submission" date="2021-03" db="EMBL/GenBank/DDBJ databases">
        <title>Revisited historic fungal species revealed as producer of novel bioactive compounds through whole genome sequencing and comparative genomics.</title>
        <authorList>
            <person name="Vignolle G.A."/>
            <person name="Hochenegger N."/>
            <person name="Mach R.L."/>
            <person name="Mach-Aigner A.R."/>
            <person name="Javad Rahimi M."/>
            <person name="Salim K.A."/>
            <person name="Chan C.M."/>
            <person name="Lim L.B.L."/>
            <person name="Cai F."/>
            <person name="Druzhinina I.S."/>
            <person name="U'Ren J.M."/>
            <person name="Derntl C."/>
        </authorList>
    </citation>
    <scope>NUCLEOTIDE SEQUENCE</scope>
    <source>
        <strain evidence="4">TUCIM 5799</strain>
    </source>
</reference>
<comment type="similarity">
    <text evidence="3">Belongs to the kynurenine formamidase family.</text>
</comment>
<dbReference type="PANTHER" id="PTHR48081">
    <property type="entry name" value="AB HYDROLASE SUPERFAMILY PROTEIN C4A8.06C"/>
    <property type="match status" value="1"/>
</dbReference>
<keyword evidence="5" id="KW-1185">Reference proteome</keyword>
<dbReference type="AlphaFoldDB" id="A0A9P9WBN8"/>
<comment type="subunit">
    <text evidence="3">Homodimer.</text>
</comment>
<dbReference type="EC" id="3.5.1.9" evidence="3"/>
<dbReference type="InterPro" id="IPR027519">
    <property type="entry name" value="KFase_ver/fungi-typ"/>
</dbReference>
<keyword evidence="2 3" id="KW-0823">Tryptophan catabolism</keyword>
<evidence type="ECO:0000313" key="4">
    <source>
        <dbReference type="EMBL" id="KAI1856166.1"/>
    </source>
</evidence>
<comment type="catalytic activity">
    <reaction evidence="3">
        <text>N-formyl-L-kynurenine + H2O = L-kynurenine + formate + H(+)</text>
        <dbReference type="Rhea" id="RHEA:13009"/>
        <dbReference type="ChEBI" id="CHEBI:15377"/>
        <dbReference type="ChEBI" id="CHEBI:15378"/>
        <dbReference type="ChEBI" id="CHEBI:15740"/>
        <dbReference type="ChEBI" id="CHEBI:57959"/>
        <dbReference type="ChEBI" id="CHEBI:58629"/>
        <dbReference type="EC" id="3.5.1.9"/>
    </reaction>
</comment>
<dbReference type="EMBL" id="JAFIMR010000046">
    <property type="protein sequence ID" value="KAI1856166.1"/>
    <property type="molecule type" value="Genomic_DNA"/>
</dbReference>
<dbReference type="GO" id="GO:0004061">
    <property type="term" value="F:arylformamidase activity"/>
    <property type="evidence" value="ECO:0007669"/>
    <property type="project" value="UniProtKB-UniRule"/>
</dbReference>
<feature type="active site" evidence="3">
    <location>
        <position position="232"/>
    </location>
</feature>
<proteinExistence type="inferred from homology"/>
<feature type="short sequence motif" description="HGGXW" evidence="3">
    <location>
        <begin position="42"/>
        <end position="46"/>
    </location>
</feature>
<comment type="pathway">
    <text evidence="3">Amino-acid degradation; L-tryptophan degradation via kynurenine pathway; L-kynurenine from L-tryptophan: step 2/2.</text>
</comment>
<dbReference type="HAMAP" id="MF_03014">
    <property type="entry name" value="KFase"/>
    <property type="match status" value="1"/>
</dbReference>
<keyword evidence="1 3" id="KW-0378">Hydrolase</keyword>
<protein>
    <recommendedName>
        <fullName evidence="3">Kynurenine formamidase</fullName>
        <shortName evidence="3">KFA</shortName>
        <shortName evidence="3">KFase</shortName>
        <ecNumber evidence="3">3.5.1.9</ecNumber>
    </recommendedName>
    <alternativeName>
        <fullName evidence="3">Arylformamidase</fullName>
    </alternativeName>
    <alternativeName>
        <fullName evidence="3">N-formylkynurenine formamidase</fullName>
        <shortName evidence="3">FKF</shortName>
    </alternativeName>
</protein>
<dbReference type="InterPro" id="IPR029058">
    <property type="entry name" value="AB_hydrolase_fold"/>
</dbReference>
<feature type="active site" description="Nucleophile" evidence="3">
    <location>
        <position position="137"/>
    </location>
</feature>
<comment type="function">
    <text evidence="3">Catalyzes the hydrolysis of N-formyl-L-kynurenine to L-kynurenine, the second step in the kynurenine pathway of tryptophan degradation. Kynurenine may be further oxidized to nicotinic acid, NAD(H) and NADP(H). Required for elimination of toxic metabolites.</text>
</comment>
<evidence type="ECO:0000256" key="3">
    <source>
        <dbReference type="HAMAP-Rule" id="MF_03014"/>
    </source>
</evidence>
<dbReference type="SUPFAM" id="SSF53474">
    <property type="entry name" value="alpha/beta-Hydrolases"/>
    <property type="match status" value="1"/>
</dbReference>
<feature type="active site" evidence="3">
    <location>
        <position position="264"/>
    </location>
</feature>
<dbReference type="Proteomes" id="UP000829685">
    <property type="component" value="Unassembled WGS sequence"/>
</dbReference>
<gene>
    <name evidence="4" type="ORF">JX265_011881</name>
</gene>
<dbReference type="InterPro" id="IPR050300">
    <property type="entry name" value="GDXG_lipolytic_enzyme"/>
</dbReference>
<dbReference type="Gene3D" id="3.40.50.1820">
    <property type="entry name" value="alpha/beta hydrolase"/>
    <property type="match status" value="1"/>
</dbReference>
<evidence type="ECO:0000313" key="5">
    <source>
        <dbReference type="Proteomes" id="UP000829685"/>
    </source>
</evidence>